<evidence type="ECO:0000259" key="6">
    <source>
        <dbReference type="PROSITE" id="PS51194"/>
    </source>
</evidence>
<dbReference type="InterPro" id="IPR014001">
    <property type="entry name" value="Helicase_ATP-bd"/>
</dbReference>
<dbReference type="CDD" id="cd18011">
    <property type="entry name" value="DEXDc_RapA"/>
    <property type="match status" value="1"/>
</dbReference>
<evidence type="ECO:0000256" key="1">
    <source>
        <dbReference type="ARBA" id="ARBA00022741"/>
    </source>
</evidence>
<dbReference type="InterPro" id="IPR038718">
    <property type="entry name" value="SNF2-like_sf"/>
</dbReference>
<evidence type="ECO:0000256" key="2">
    <source>
        <dbReference type="ARBA" id="ARBA00022801"/>
    </source>
</evidence>
<sequence length="1061" mass="120973">MRLISIPEQGQLVDVRQSRFVVTDIQQTVPPQSPVISGLPTAQHLVTLSSVEDDGLGDELQVIWELEAGAHVYEKSELPEPMGFDSPDRLDAFLDAVRWGAASSADIRNVQSPFRSGIDIEDYQLDPVVRAIQMPRVNLLVADDVGLGKTIEAGLVAQELILRQRVRRILVVCPSSLQVQWKEQMRDKFGLDFRIVDSALMKDLRRRRGIHVNPWTHFPRLITSIDFLKRDRSLRLFREVLPAEGESIYPRRFDLMIVDEAHNVAPSGSGKYAIDSQRTAAIRLLEPHFEHKLFLTATPHNGYPESFTALLELLDNQRFARGVKADPNQLQVVMVRRLKRELPPHWDGTPRFPERRLEAIAVDYSTEEREVHQQLQQYTERRRQGAKDDATELYATEFVLKLLKKRLFSSPEAFRSTLEQHRHSLESATRKKASRFTKPSVGILRRQLEQVEEEFADDGVYEEATEDAIASSSRLFRAPSSEEQRLLKTMQQWADAASRQPDSKAQELLDWITTVIAPISQSKRGIGGEGREWSDQRVIIFTEYRATQKWLYNLLAAEGLVAGDRLMTIYGGMESLEREKVKAAFQTDPEKSPVRILLATDAASEGLDLQNYCSRLIHYEIPWNPNRMEQRNGRIDRHGQRAASVQVYHFVGKGYRETATAGVKPGDLEGDLEFLMRAALKVNAIREDLGKVGPVIAAQVEEAMLGRRVTLDTALAERESEPLRRMLKFERSVRDRIEQLKEQLSETRRTLRLTPEHIESVVSIGLELAEQPALMPVEVPDVNGTVYSLPALKGSWADCSDGLDHPHTKEIRPIVFDPNLSHGRDDVVLVHLNHRLVQMCLRLLRAEVWSREGRKRLHRVTARLVPSSALEHPVVVAYGRLVILGGDQQRLHEEVITAGGMLKEGRFSRLNVGQVQQALAAALPEQVPESFQQRLMDLWPGHKDQLLRSLEVRMDERTNGLQKALQDRCDKEVADITAIMTELRQQILKELEQPEVEQLTLFSTTEKEQFERNLSSLQLRVEQIPQEIEQESAIIRSRFHDPTPRLFPLAVTYLIPQKLLH</sequence>
<gene>
    <name evidence="7" type="primary">drmD</name>
    <name evidence="7" type="ORF">NC992_03410</name>
</gene>
<dbReference type="Proteomes" id="UP001482513">
    <property type="component" value="Unassembled WGS sequence"/>
</dbReference>
<keyword evidence="4" id="KW-0067">ATP-binding</keyword>
<dbReference type="SUPFAM" id="SSF69989">
    <property type="entry name" value="C-terminal domain of PLC-beta"/>
    <property type="match status" value="1"/>
</dbReference>
<dbReference type="CDD" id="cd18793">
    <property type="entry name" value="SF2_C_SNF"/>
    <property type="match status" value="1"/>
</dbReference>
<evidence type="ECO:0000313" key="8">
    <source>
        <dbReference type="Proteomes" id="UP001482513"/>
    </source>
</evidence>
<organism evidence="7 8">
    <name type="scientific">Leptolyngbya subtilissima DQ-A4</name>
    <dbReference type="NCBI Taxonomy" id="2933933"/>
    <lineage>
        <taxon>Bacteria</taxon>
        <taxon>Bacillati</taxon>
        <taxon>Cyanobacteriota</taxon>
        <taxon>Cyanophyceae</taxon>
        <taxon>Leptolyngbyales</taxon>
        <taxon>Leptolyngbyaceae</taxon>
        <taxon>Leptolyngbya group</taxon>
        <taxon>Leptolyngbya</taxon>
    </lineage>
</organism>
<dbReference type="InterPro" id="IPR057342">
    <property type="entry name" value="DEXDc_RapA"/>
</dbReference>
<dbReference type="Gene3D" id="3.40.50.300">
    <property type="entry name" value="P-loop containing nucleotide triphosphate hydrolases"/>
    <property type="match status" value="1"/>
</dbReference>
<dbReference type="EMBL" id="JAMPKX010000001">
    <property type="protein sequence ID" value="MEP0945912.1"/>
    <property type="molecule type" value="Genomic_DNA"/>
</dbReference>
<dbReference type="Pfam" id="PF00176">
    <property type="entry name" value="SNF2-rel_dom"/>
    <property type="match status" value="1"/>
</dbReference>
<feature type="domain" description="Helicase C-terminal" evidence="6">
    <location>
        <begin position="518"/>
        <end position="704"/>
    </location>
</feature>
<dbReference type="RefSeq" id="WP_190699403.1">
    <property type="nucleotide sequence ID" value="NZ_JAMPKX010000001.1"/>
</dbReference>
<feature type="domain" description="Helicase ATP-binding" evidence="5">
    <location>
        <begin position="130"/>
        <end position="317"/>
    </location>
</feature>
<dbReference type="InterPro" id="IPR049730">
    <property type="entry name" value="SNF2/RAD54-like_C"/>
</dbReference>
<dbReference type="InterPro" id="IPR000330">
    <property type="entry name" value="SNF2_N"/>
</dbReference>
<comment type="caution">
    <text evidence="7">The sequence shown here is derived from an EMBL/GenBank/DDBJ whole genome shotgun (WGS) entry which is preliminary data.</text>
</comment>
<name>A0ABV0JZL3_9CYAN</name>
<proteinExistence type="predicted"/>
<reference evidence="7 8" key="1">
    <citation type="submission" date="2022-04" db="EMBL/GenBank/DDBJ databases">
        <title>Positive selection, recombination, and allopatry shape intraspecific diversity of widespread and dominant cyanobacteria.</title>
        <authorList>
            <person name="Wei J."/>
            <person name="Shu W."/>
            <person name="Hu C."/>
        </authorList>
    </citation>
    <scope>NUCLEOTIDE SEQUENCE [LARGE SCALE GENOMIC DNA]</scope>
    <source>
        <strain evidence="7 8">DQ-A4</strain>
    </source>
</reference>
<dbReference type="SMART" id="SM00487">
    <property type="entry name" value="DEXDc"/>
    <property type="match status" value="1"/>
</dbReference>
<dbReference type="Pfam" id="PF00271">
    <property type="entry name" value="Helicase_C"/>
    <property type="match status" value="1"/>
</dbReference>
<dbReference type="PANTHER" id="PTHR45766:SF6">
    <property type="entry name" value="SWI_SNF-RELATED MATRIX-ASSOCIATED ACTIN-DEPENDENT REGULATOR OF CHROMATIN SUBFAMILY A-LIKE PROTEIN 1"/>
    <property type="match status" value="1"/>
</dbReference>
<keyword evidence="3" id="KW-0347">Helicase</keyword>
<dbReference type="PANTHER" id="PTHR45766">
    <property type="entry name" value="DNA ANNEALING HELICASE AND ENDONUCLEASE ZRANB3 FAMILY MEMBER"/>
    <property type="match status" value="1"/>
</dbReference>
<dbReference type="NCBIfam" id="NF038317">
    <property type="entry name" value="DISARM_DrmD"/>
    <property type="match status" value="1"/>
</dbReference>
<dbReference type="PROSITE" id="PS51194">
    <property type="entry name" value="HELICASE_CTER"/>
    <property type="match status" value="1"/>
</dbReference>
<evidence type="ECO:0000256" key="3">
    <source>
        <dbReference type="ARBA" id="ARBA00022806"/>
    </source>
</evidence>
<keyword evidence="8" id="KW-1185">Reference proteome</keyword>
<dbReference type="InterPro" id="IPR027417">
    <property type="entry name" value="P-loop_NTPase"/>
</dbReference>
<evidence type="ECO:0000259" key="5">
    <source>
        <dbReference type="PROSITE" id="PS51192"/>
    </source>
</evidence>
<keyword evidence="1" id="KW-0547">Nucleotide-binding</keyword>
<dbReference type="SUPFAM" id="SSF52540">
    <property type="entry name" value="P-loop containing nucleoside triphosphate hydrolases"/>
    <property type="match status" value="1"/>
</dbReference>
<dbReference type="PROSITE" id="PS51192">
    <property type="entry name" value="HELICASE_ATP_BIND_1"/>
    <property type="match status" value="1"/>
</dbReference>
<dbReference type="SMART" id="SM00490">
    <property type="entry name" value="HELICc"/>
    <property type="match status" value="1"/>
</dbReference>
<evidence type="ECO:0000256" key="4">
    <source>
        <dbReference type="ARBA" id="ARBA00022840"/>
    </source>
</evidence>
<dbReference type="InterPro" id="IPR001650">
    <property type="entry name" value="Helicase_C-like"/>
</dbReference>
<protein>
    <submittedName>
        <fullName evidence="7">DISARM system SNF2-like helicase DrmD</fullName>
    </submittedName>
</protein>
<evidence type="ECO:0000313" key="7">
    <source>
        <dbReference type="EMBL" id="MEP0945912.1"/>
    </source>
</evidence>
<dbReference type="Gene3D" id="3.40.50.10810">
    <property type="entry name" value="Tandem AAA-ATPase domain"/>
    <property type="match status" value="1"/>
</dbReference>
<keyword evidence="2" id="KW-0378">Hydrolase</keyword>
<accession>A0ABV0JZL3</accession>